<dbReference type="InterPro" id="IPR004629">
    <property type="entry name" value="WecG_TagA_CpsF"/>
</dbReference>
<evidence type="ECO:0000256" key="2">
    <source>
        <dbReference type="ARBA" id="ARBA00022679"/>
    </source>
</evidence>
<evidence type="ECO:0000313" key="3">
    <source>
        <dbReference type="EMBL" id="SDP86610.1"/>
    </source>
</evidence>
<keyword evidence="4" id="KW-1185">Reference proteome</keyword>
<name>A0A1H0W796_9BURK</name>
<keyword evidence="1" id="KW-0328">Glycosyltransferase</keyword>
<reference evidence="4" key="1">
    <citation type="submission" date="2016-10" db="EMBL/GenBank/DDBJ databases">
        <authorList>
            <person name="Varghese N."/>
            <person name="Submissions S."/>
        </authorList>
    </citation>
    <scope>NUCLEOTIDE SEQUENCE [LARGE SCALE GENOMIC DNA]</scope>
    <source>
        <strain evidence="4">DSM 17101</strain>
    </source>
</reference>
<dbReference type="Proteomes" id="UP000199317">
    <property type="component" value="Unassembled WGS sequence"/>
</dbReference>
<dbReference type="NCBIfam" id="TIGR00696">
    <property type="entry name" value="wecG_tagA_cpsF"/>
    <property type="match status" value="1"/>
</dbReference>
<organism evidence="3 4">
    <name type="scientific">Paracidovorax cattleyae</name>
    <dbReference type="NCBI Taxonomy" id="80868"/>
    <lineage>
        <taxon>Bacteria</taxon>
        <taxon>Pseudomonadati</taxon>
        <taxon>Pseudomonadota</taxon>
        <taxon>Betaproteobacteria</taxon>
        <taxon>Burkholderiales</taxon>
        <taxon>Comamonadaceae</taxon>
        <taxon>Paracidovorax</taxon>
    </lineage>
</organism>
<proteinExistence type="predicted"/>
<keyword evidence="2 3" id="KW-0808">Transferase</keyword>
<dbReference type="PANTHER" id="PTHR34136:SF1">
    <property type="entry name" value="UDP-N-ACETYL-D-MANNOSAMINURONIC ACID TRANSFERASE"/>
    <property type="match status" value="1"/>
</dbReference>
<protein>
    <submittedName>
        <fullName evidence="3">N-acetylmannosaminyltransferase</fullName>
    </submittedName>
</protein>
<gene>
    <name evidence="3" type="ORF">SAMN04489708_13357</name>
</gene>
<dbReference type="AlphaFoldDB" id="A0A1H0W796"/>
<dbReference type="GO" id="GO:0016758">
    <property type="term" value="F:hexosyltransferase activity"/>
    <property type="evidence" value="ECO:0007669"/>
    <property type="project" value="TreeGrafter"/>
</dbReference>
<dbReference type="EMBL" id="FNJL01000033">
    <property type="protein sequence ID" value="SDP86610.1"/>
    <property type="molecule type" value="Genomic_DNA"/>
</dbReference>
<evidence type="ECO:0000256" key="1">
    <source>
        <dbReference type="ARBA" id="ARBA00022676"/>
    </source>
</evidence>
<dbReference type="PANTHER" id="PTHR34136">
    <property type="match status" value="1"/>
</dbReference>
<dbReference type="Pfam" id="PF03808">
    <property type="entry name" value="Glyco_tran_WecG"/>
    <property type="match status" value="1"/>
</dbReference>
<accession>A0A1H0W796</accession>
<dbReference type="RefSeq" id="WP_225979144.1">
    <property type="nucleotide sequence ID" value="NZ_CP028290.1"/>
</dbReference>
<evidence type="ECO:0000313" key="4">
    <source>
        <dbReference type="Proteomes" id="UP000199317"/>
    </source>
</evidence>
<dbReference type="CDD" id="cd06533">
    <property type="entry name" value="Glyco_transf_WecG_TagA"/>
    <property type="match status" value="1"/>
</dbReference>
<sequence length="260" mass="28394">MTARPSRLRFFGGPLDMVAPEELLQRAQAAADSGARIRIEGLNVAKLVDARAQPLLRQALEEAELVHIDGSGIGIGLRWLGASPPPRRAGIDLMQDLCAQAARSGAGVYLLGARPAVVEAAAARLGAACPGLRIAGARDGYFDDAEAPRIVQEIRASGARYLFIGMSSPRKELFLQRHWPDLGAAVAMGVGGSFDVLSGMLPRAPHWMQRLGMEWVFRLIQEPRRLAWRYLRTNAVFLMLLLRARLSRRYRAQALLPSGP</sequence>